<dbReference type="Gene3D" id="3.40.50.150">
    <property type="entry name" value="Vaccinia Virus protein VP39"/>
    <property type="match status" value="1"/>
</dbReference>
<dbReference type="OrthoDB" id="9799672at2"/>
<keyword evidence="1 4" id="KW-0489">Methyltransferase</keyword>
<reference evidence="5 6" key="1">
    <citation type="submission" date="2019-07" db="EMBL/GenBank/DDBJ databases">
        <title>Whole genome shotgun sequence of Cerasibacillus quisquiliarum NBRC 102429.</title>
        <authorList>
            <person name="Hosoyama A."/>
            <person name="Uohara A."/>
            <person name="Ohji S."/>
            <person name="Ichikawa N."/>
        </authorList>
    </citation>
    <scope>NUCLEOTIDE SEQUENCE [LARGE SCALE GENOMIC DNA]</scope>
    <source>
        <strain evidence="5 6">NBRC 102429</strain>
    </source>
</reference>
<feature type="binding site" evidence="4">
    <location>
        <position position="32"/>
    </location>
    <ligand>
        <name>S-adenosyl-L-methionine</name>
        <dbReference type="ChEBI" id="CHEBI:59789"/>
    </ligand>
</feature>
<gene>
    <name evidence="4" type="primary">trmR</name>
    <name evidence="5" type="ORF">CQU01_12560</name>
</gene>
<keyword evidence="3 4" id="KW-0949">S-adenosyl-L-methionine</keyword>
<dbReference type="InterPro" id="IPR050362">
    <property type="entry name" value="Cation-dep_OMT"/>
</dbReference>
<accession>A0A511UZ31</accession>
<dbReference type="GO" id="GO:0008171">
    <property type="term" value="F:O-methyltransferase activity"/>
    <property type="evidence" value="ECO:0007669"/>
    <property type="project" value="InterPro"/>
</dbReference>
<evidence type="ECO:0000313" key="6">
    <source>
        <dbReference type="Proteomes" id="UP000321491"/>
    </source>
</evidence>
<keyword evidence="4" id="KW-0460">Magnesium</keyword>
<comment type="catalytic activity">
    <reaction evidence="4">
        <text>5-hydroxyuridine(34) in tRNA + S-adenosyl-L-methionine = 5-methoxyuridine(34) in tRNA + S-adenosyl-L-homocysteine + H(+)</text>
        <dbReference type="Rhea" id="RHEA:60524"/>
        <dbReference type="Rhea" id="RHEA-COMP:13381"/>
        <dbReference type="Rhea" id="RHEA-COMP:15591"/>
        <dbReference type="ChEBI" id="CHEBI:15378"/>
        <dbReference type="ChEBI" id="CHEBI:57856"/>
        <dbReference type="ChEBI" id="CHEBI:59789"/>
        <dbReference type="ChEBI" id="CHEBI:136877"/>
        <dbReference type="ChEBI" id="CHEBI:143860"/>
    </reaction>
</comment>
<feature type="binding site" evidence="4">
    <location>
        <position position="128"/>
    </location>
    <ligand>
        <name>Mg(2+)</name>
        <dbReference type="ChEBI" id="CHEBI:18420"/>
    </ligand>
</feature>
<dbReference type="InterPro" id="IPR002935">
    <property type="entry name" value="SAM_O-MeTrfase"/>
</dbReference>
<dbReference type="Pfam" id="PF01596">
    <property type="entry name" value="Methyltransf_3"/>
    <property type="match status" value="1"/>
</dbReference>
<comment type="caution">
    <text evidence="5">The sequence shown here is derived from an EMBL/GenBank/DDBJ whole genome shotgun (WGS) entry which is preliminary data.</text>
</comment>
<dbReference type="PROSITE" id="PS51682">
    <property type="entry name" value="SAM_OMT_I"/>
    <property type="match status" value="1"/>
</dbReference>
<dbReference type="PANTHER" id="PTHR10509:SF14">
    <property type="entry name" value="CAFFEOYL-COA O-METHYLTRANSFERASE 3-RELATED"/>
    <property type="match status" value="1"/>
</dbReference>
<comment type="function">
    <text evidence="4">Catalyzes the methylation of 5-hydroxyuridine (ho5U) to form 5-methoxyuridine (mo5U) at position 34 in tRNAs.</text>
</comment>
<feature type="binding site" evidence="4">
    <location>
        <position position="155"/>
    </location>
    <ligand>
        <name>Mg(2+)</name>
        <dbReference type="ChEBI" id="CHEBI:18420"/>
    </ligand>
</feature>
<sequence>MTDNYLNSLLPDKAGWIQHIEQQARQMNVPIMEPLGIQFLMQIVRIHKPKNILEIGTGIGYSALQMLQAYPLTHITTIERDEKRYAIAKENINQFDQNHHIELIFGDALEQIEKLKDDQKTYHLVFIDAAKGQYKRFFELVHPLVAKTGIIVSDNVLFRGYVADKTNQYPTRFKSMIQKLRSYNEWICRHPQYNTTIVPIGDGVAISYKVSSYKCNWHERT</sequence>
<dbReference type="AlphaFoldDB" id="A0A511UZ31"/>
<dbReference type="GO" id="GO:0016300">
    <property type="term" value="F:tRNA (uridine) methyltransferase activity"/>
    <property type="evidence" value="ECO:0007669"/>
    <property type="project" value="UniProtKB-UniRule"/>
</dbReference>
<keyword evidence="2 4" id="KW-0808">Transferase</keyword>
<evidence type="ECO:0000256" key="2">
    <source>
        <dbReference type="ARBA" id="ARBA00022679"/>
    </source>
</evidence>
<protein>
    <recommendedName>
        <fullName evidence="4">tRNA 5-hydroxyuridine methyltransferase</fullName>
        <ecNumber evidence="4">2.1.1.-</ecNumber>
    </recommendedName>
    <alternativeName>
        <fullName evidence="4">ho5U methyltransferase</fullName>
    </alternativeName>
</protein>
<dbReference type="PANTHER" id="PTHR10509">
    <property type="entry name" value="O-METHYLTRANSFERASE-RELATED"/>
    <property type="match status" value="1"/>
</dbReference>
<dbReference type="GO" id="GO:0000287">
    <property type="term" value="F:magnesium ion binding"/>
    <property type="evidence" value="ECO:0007669"/>
    <property type="project" value="UniProtKB-UniRule"/>
</dbReference>
<dbReference type="RefSeq" id="WP_146936830.1">
    <property type="nucleotide sequence ID" value="NZ_BJXW01000012.1"/>
</dbReference>
<dbReference type="Proteomes" id="UP000321491">
    <property type="component" value="Unassembled WGS sequence"/>
</dbReference>
<feature type="binding site" evidence="4">
    <location>
        <position position="62"/>
    </location>
    <ligand>
        <name>S-adenosyl-L-methionine</name>
        <dbReference type="ChEBI" id="CHEBI:59789"/>
    </ligand>
</feature>
<organism evidence="5 6">
    <name type="scientific">Cerasibacillus quisquiliarum</name>
    <dbReference type="NCBI Taxonomy" id="227865"/>
    <lineage>
        <taxon>Bacteria</taxon>
        <taxon>Bacillati</taxon>
        <taxon>Bacillota</taxon>
        <taxon>Bacilli</taxon>
        <taxon>Bacillales</taxon>
        <taxon>Bacillaceae</taxon>
        <taxon>Cerasibacillus</taxon>
    </lineage>
</organism>
<dbReference type="HAMAP" id="MF_02217">
    <property type="entry name" value="TrmR_methyltr"/>
    <property type="match status" value="1"/>
</dbReference>
<dbReference type="InterPro" id="IPR029063">
    <property type="entry name" value="SAM-dependent_MTases_sf"/>
</dbReference>
<evidence type="ECO:0000256" key="4">
    <source>
        <dbReference type="HAMAP-Rule" id="MF_02217"/>
    </source>
</evidence>
<feature type="binding site" evidence="4">
    <location>
        <begin position="107"/>
        <end position="108"/>
    </location>
    <ligand>
        <name>S-adenosyl-L-methionine</name>
        <dbReference type="ChEBI" id="CHEBI:59789"/>
    </ligand>
</feature>
<name>A0A511UZ31_9BACI</name>
<dbReference type="EMBL" id="BJXW01000012">
    <property type="protein sequence ID" value="GEN31018.1"/>
    <property type="molecule type" value="Genomic_DNA"/>
</dbReference>
<feature type="binding site" evidence="4">
    <location>
        <position position="154"/>
    </location>
    <ligand>
        <name>Mg(2+)</name>
        <dbReference type="ChEBI" id="CHEBI:18420"/>
    </ligand>
</feature>
<keyword evidence="6" id="KW-1185">Reference proteome</keyword>
<keyword evidence="4" id="KW-0819">tRNA processing</keyword>
<feature type="binding site" evidence="4">
    <location>
        <position position="128"/>
    </location>
    <ligand>
        <name>S-adenosyl-L-methionine</name>
        <dbReference type="ChEBI" id="CHEBI:59789"/>
    </ligand>
</feature>
<comment type="subunit">
    <text evidence="4">Homodimer.</text>
</comment>
<dbReference type="GO" id="GO:0030488">
    <property type="term" value="P:tRNA methylation"/>
    <property type="evidence" value="ECO:0007669"/>
    <property type="project" value="UniProtKB-UniRule"/>
</dbReference>
<comment type="similarity">
    <text evidence="4">Belongs to the class I-like SAM-binding methyltransferase superfamily. Cation-dependent O-methyltransferase family.</text>
</comment>
<dbReference type="EC" id="2.1.1.-" evidence="4"/>
<dbReference type="CDD" id="cd02440">
    <property type="entry name" value="AdoMet_MTases"/>
    <property type="match status" value="1"/>
</dbReference>
<keyword evidence="4" id="KW-0479">Metal-binding</keyword>
<evidence type="ECO:0000313" key="5">
    <source>
        <dbReference type="EMBL" id="GEN31018.1"/>
    </source>
</evidence>
<dbReference type="GO" id="GO:0008757">
    <property type="term" value="F:S-adenosylmethionine-dependent methyltransferase activity"/>
    <property type="evidence" value="ECO:0007669"/>
    <property type="project" value="TreeGrafter"/>
</dbReference>
<evidence type="ECO:0000256" key="1">
    <source>
        <dbReference type="ARBA" id="ARBA00022603"/>
    </source>
</evidence>
<dbReference type="SUPFAM" id="SSF53335">
    <property type="entry name" value="S-adenosyl-L-methionine-dependent methyltransferases"/>
    <property type="match status" value="1"/>
</dbReference>
<evidence type="ECO:0000256" key="3">
    <source>
        <dbReference type="ARBA" id="ARBA00022691"/>
    </source>
</evidence>
<dbReference type="InterPro" id="IPR043675">
    <property type="entry name" value="TrmR_methyltr"/>
</dbReference>
<proteinExistence type="inferred from homology"/>
<feature type="binding site" evidence="4">
    <location>
        <position position="79"/>
    </location>
    <ligand>
        <name>S-adenosyl-L-methionine</name>
        <dbReference type="ChEBI" id="CHEBI:59789"/>
    </ligand>
</feature>